<dbReference type="SUPFAM" id="SSF46785">
    <property type="entry name" value="Winged helix' DNA-binding domain"/>
    <property type="match status" value="1"/>
</dbReference>
<dbReference type="Gene3D" id="3.40.50.150">
    <property type="entry name" value="Vaccinia Virus protein VP39"/>
    <property type="match status" value="2"/>
</dbReference>
<evidence type="ECO:0000313" key="1">
    <source>
        <dbReference type="EMBL" id="ESZ96863.1"/>
    </source>
</evidence>
<reference evidence="1 2" key="1">
    <citation type="journal article" date="2014" name="Genome Announc.">
        <title>Draft genome sequence of Sclerotinia borealis, a psychrophilic plant pathogenic fungus.</title>
        <authorList>
            <person name="Mardanov A.V."/>
            <person name="Beletsky A.V."/>
            <person name="Kadnikov V.V."/>
            <person name="Ignatov A.N."/>
            <person name="Ravin N.V."/>
        </authorList>
    </citation>
    <scope>NUCLEOTIDE SEQUENCE [LARGE SCALE GENOMIC DNA]</scope>
    <source>
        <strain evidence="2">F-4157</strain>
    </source>
</reference>
<dbReference type="InterPro" id="IPR029063">
    <property type="entry name" value="SAM-dependent_MTases_sf"/>
</dbReference>
<dbReference type="Gene3D" id="1.10.10.10">
    <property type="entry name" value="Winged helix-like DNA-binding domain superfamily/Winged helix DNA-binding domain"/>
    <property type="match status" value="1"/>
</dbReference>
<name>W9CLH5_SCLBF</name>
<evidence type="ECO:0000313" key="2">
    <source>
        <dbReference type="Proteomes" id="UP000019487"/>
    </source>
</evidence>
<dbReference type="SUPFAM" id="SSF53335">
    <property type="entry name" value="S-adenosyl-L-methionine-dependent methyltransferases"/>
    <property type="match status" value="1"/>
</dbReference>
<dbReference type="InterPro" id="IPR036390">
    <property type="entry name" value="WH_DNA-bd_sf"/>
</dbReference>
<proteinExistence type="predicted"/>
<dbReference type="EMBL" id="AYSA01000119">
    <property type="protein sequence ID" value="ESZ96863.1"/>
    <property type="molecule type" value="Genomic_DNA"/>
</dbReference>
<gene>
    <name evidence="1" type="ORF">SBOR_2728</name>
</gene>
<dbReference type="HOGENOM" id="CLU_005533_1_4_1"/>
<keyword evidence="2" id="KW-1185">Reference proteome</keyword>
<dbReference type="InterPro" id="IPR036388">
    <property type="entry name" value="WH-like_DNA-bd_sf"/>
</dbReference>
<sequence>MSSPTKILSLAATISEATAIVNTYFTTHNLPTPSFEVSGPTRISIPPHEKEVSKVYAEVLRATMELHHLMLGPTAVLMGISPVDSLSLNCIYTYKIAHAFPVDSEATFEHISDQCGLDLIDTRRILRHAMTNHIFQEIRPGSVTHTAASKLLATNSLVEDFVGIASEERFQAAAHTTQALQKWGYARAPNQSGFSLGHQTTNGLYEELRSHPSRGQRWANAMSVYASKIPLSPLIDSYEWSSLGSATIAGVGGGYGPVSIGLASQFPLLNFVVQDFEDVVADGPAAEIGGTGKVVLGGGEEVKVSFILELTMDLNMLSYFGSRERSIEDWEGIFTEADERFEVARVVDLEGGMNCLMEVLWKGE</sequence>
<comment type="caution">
    <text evidence="1">The sequence shown here is derived from an EMBL/GenBank/DDBJ whole genome shotgun (WGS) entry which is preliminary data.</text>
</comment>
<accession>W9CLH5</accession>
<dbReference type="OrthoDB" id="1606438at2759"/>
<dbReference type="PANTHER" id="PTHR43712:SF12">
    <property type="entry name" value="STERIGMATOCYSTIN 8-O-METHYLTRANSFERASE"/>
    <property type="match status" value="1"/>
</dbReference>
<protein>
    <recommendedName>
        <fullName evidence="3">O-methyltransferase domain-containing protein</fullName>
    </recommendedName>
</protein>
<organism evidence="1 2">
    <name type="scientific">Sclerotinia borealis (strain F-4128)</name>
    <dbReference type="NCBI Taxonomy" id="1432307"/>
    <lineage>
        <taxon>Eukaryota</taxon>
        <taxon>Fungi</taxon>
        <taxon>Dikarya</taxon>
        <taxon>Ascomycota</taxon>
        <taxon>Pezizomycotina</taxon>
        <taxon>Leotiomycetes</taxon>
        <taxon>Helotiales</taxon>
        <taxon>Sclerotiniaceae</taxon>
        <taxon>Sclerotinia</taxon>
    </lineage>
</organism>
<dbReference type="Proteomes" id="UP000019487">
    <property type="component" value="Unassembled WGS sequence"/>
</dbReference>
<dbReference type="AlphaFoldDB" id="W9CLH5"/>
<evidence type="ECO:0008006" key="3">
    <source>
        <dbReference type="Google" id="ProtNLM"/>
    </source>
</evidence>
<dbReference type="PANTHER" id="PTHR43712">
    <property type="entry name" value="PUTATIVE (AFU_ORTHOLOGUE AFUA_4G14580)-RELATED"/>
    <property type="match status" value="1"/>
</dbReference>